<comment type="caution">
    <text evidence="2">The sequence shown here is derived from an EMBL/GenBank/DDBJ whole genome shotgun (WGS) entry which is preliminary data.</text>
</comment>
<keyword evidence="3" id="KW-1185">Reference proteome</keyword>
<proteinExistence type="predicted"/>
<sequence>MSSKTWFLPPDFTFLPPPQPPRPRQHHPSPHRPTSTLASLASHPTIAPALPPVQTLTEKNLTFTASTTRSFGLTLLADVLALASAHARTKRARSYARSFSPADHEVRFYDGVFAPELVKEIVTLDAVKRHMESGGRFGRKRCVYLITGLRVATGSFTVTEERGKKTVVAVGGEGPPAAVVAGGVSVGASVEGGREEGGRLEYETAPGVVFADLE</sequence>
<gene>
    <name evidence="2" type="ORF">NEMBOFW57_006112</name>
</gene>
<reference evidence="2" key="1">
    <citation type="submission" date="2023-02" db="EMBL/GenBank/DDBJ databases">
        <authorList>
            <person name="Palmer J.M."/>
        </authorList>
    </citation>
    <scope>NUCLEOTIDE SEQUENCE</scope>
    <source>
        <strain evidence="2">FW57</strain>
    </source>
</reference>
<evidence type="ECO:0000256" key="1">
    <source>
        <dbReference type="SAM" id="MobiDB-lite"/>
    </source>
</evidence>
<organism evidence="2 3">
    <name type="scientific">Staphylotrichum longicolle</name>
    <dbReference type="NCBI Taxonomy" id="669026"/>
    <lineage>
        <taxon>Eukaryota</taxon>
        <taxon>Fungi</taxon>
        <taxon>Dikarya</taxon>
        <taxon>Ascomycota</taxon>
        <taxon>Pezizomycotina</taxon>
        <taxon>Sordariomycetes</taxon>
        <taxon>Sordariomycetidae</taxon>
        <taxon>Sordariales</taxon>
        <taxon>Chaetomiaceae</taxon>
        <taxon>Staphylotrichum</taxon>
    </lineage>
</organism>
<protein>
    <submittedName>
        <fullName evidence="2">Uncharacterized protein</fullName>
    </submittedName>
</protein>
<accession>A0AAD4EY49</accession>
<dbReference type="AlphaFoldDB" id="A0AAD4EY49"/>
<evidence type="ECO:0000313" key="3">
    <source>
        <dbReference type="Proteomes" id="UP001197093"/>
    </source>
</evidence>
<feature type="region of interest" description="Disordered" evidence="1">
    <location>
        <begin position="1"/>
        <end position="37"/>
    </location>
</feature>
<dbReference type="Proteomes" id="UP001197093">
    <property type="component" value="Unassembled WGS sequence"/>
</dbReference>
<evidence type="ECO:0000313" key="2">
    <source>
        <dbReference type="EMBL" id="KAG7289736.1"/>
    </source>
</evidence>
<name>A0AAD4EY49_9PEZI</name>
<dbReference type="EMBL" id="JAHCVI010000002">
    <property type="protein sequence ID" value="KAG7289736.1"/>
    <property type="molecule type" value="Genomic_DNA"/>
</dbReference>